<dbReference type="EC" id="6.3.4.14" evidence="4 13"/>
<keyword evidence="10 13" id="KW-0092">Biotin</keyword>
<dbReference type="SUPFAM" id="SSF56059">
    <property type="entry name" value="Glutathione synthetase ATP-binding domain-like"/>
    <property type="match status" value="1"/>
</dbReference>
<dbReference type="PANTHER" id="PTHR48095:SF2">
    <property type="entry name" value="BIOTIN CARBOXYLASE, CHLOROPLASTIC"/>
    <property type="match status" value="1"/>
</dbReference>
<name>A0A1T4XZ03_9BACL</name>
<dbReference type="InterPro" id="IPR051602">
    <property type="entry name" value="ACC_Biotin_Carboxylase"/>
</dbReference>
<sequence>MKTIKRILIANRGEIAARIIRTCKEIGIETVAVYSKEDTDSQHVLLADKAVCIGPAPAHLSYLNVGVIIEVAKANQVDAIHPGYGFLAENAGFVEKCEEAGIIFIGPTADNMNLMGNKIAARITAKRAGVPVIEGTEGSLEDTASLSEDELDFPLLIKASAGGGGKGMRIVNNINEMKAAIQEAKKEADAAFGDSSVYIERYIKNARHVEVQVLADSHGNVVHLGERDCSVQRRHQKLIEETPCIFIPNEMKKKIYKDAIKLCKETDYTNAGTIEFLVDMDRNAHYFIEMNTRIQVEHPVTEMVTGIDIVKEQISIGEGKSLSVKQSDISFAGHSIESRVNAEDPDNSFFPSPGLIDKFIVPSGLGIRVDTFCYSGYKIPPYYDSLIGKVIVVGKDREEAINKLRATLSTFVISGIKTTIPLHMKILENRDFIEGNFNTKWLEEAFAESNEKVSVN</sequence>
<dbReference type="InterPro" id="IPR011764">
    <property type="entry name" value="Biotin_carboxylation_dom"/>
</dbReference>
<dbReference type="GO" id="GO:0006633">
    <property type="term" value="P:fatty acid biosynthetic process"/>
    <property type="evidence" value="ECO:0007669"/>
    <property type="project" value="UniProtKB-KW"/>
</dbReference>
<dbReference type="InterPro" id="IPR005481">
    <property type="entry name" value="BC-like_N"/>
</dbReference>
<dbReference type="InterPro" id="IPR016185">
    <property type="entry name" value="PreATP-grasp_dom_sf"/>
</dbReference>
<dbReference type="PROSITE" id="PS00867">
    <property type="entry name" value="CPSASE_2"/>
    <property type="match status" value="1"/>
</dbReference>
<keyword evidence="17" id="KW-1185">Reference proteome</keyword>
<evidence type="ECO:0000256" key="5">
    <source>
        <dbReference type="ARBA" id="ARBA00022598"/>
    </source>
</evidence>
<dbReference type="UniPathway" id="UPA00655">
    <property type="reaction ID" value="UER00711"/>
</dbReference>
<evidence type="ECO:0000259" key="14">
    <source>
        <dbReference type="PROSITE" id="PS50975"/>
    </source>
</evidence>
<keyword evidence="7 12" id="KW-0547">Nucleotide-binding</keyword>
<organism evidence="16 17">
    <name type="scientific">Sporosarcina newyorkensis</name>
    <dbReference type="NCBI Taxonomy" id="759851"/>
    <lineage>
        <taxon>Bacteria</taxon>
        <taxon>Bacillati</taxon>
        <taxon>Bacillota</taxon>
        <taxon>Bacilli</taxon>
        <taxon>Bacillales</taxon>
        <taxon>Caryophanaceae</taxon>
        <taxon>Sporosarcina</taxon>
    </lineage>
</organism>
<keyword evidence="13" id="KW-0444">Lipid biosynthesis</keyword>
<dbReference type="SUPFAM" id="SSF52440">
    <property type="entry name" value="PreATP-grasp domain"/>
    <property type="match status" value="1"/>
</dbReference>
<dbReference type="AlphaFoldDB" id="A0A1T4XZ03"/>
<evidence type="ECO:0000256" key="2">
    <source>
        <dbReference type="ARBA" id="ARBA00004956"/>
    </source>
</evidence>
<dbReference type="FunFam" id="3.40.50.20:FF:000010">
    <property type="entry name" value="Propionyl-CoA carboxylase subunit alpha"/>
    <property type="match status" value="1"/>
</dbReference>
<dbReference type="SMART" id="SM00878">
    <property type="entry name" value="Biotin_carb_C"/>
    <property type="match status" value="1"/>
</dbReference>
<comment type="subunit">
    <text evidence="3 13">Acetyl-CoA carboxylase is a heterohexamer of biotin carboxyl carrier protein, biotin carboxylase and the two subunits of carboxyl transferase in a 2:2 complex.</text>
</comment>
<dbReference type="PROSITE" id="PS00866">
    <property type="entry name" value="CPSASE_1"/>
    <property type="match status" value="1"/>
</dbReference>
<dbReference type="RefSeq" id="WP_078817122.1">
    <property type="nucleotide sequence ID" value="NZ_FUYJ01000002.1"/>
</dbReference>
<keyword evidence="8 12" id="KW-0067">ATP-binding</keyword>
<feature type="domain" description="Biotin carboxylation" evidence="15">
    <location>
        <begin position="3"/>
        <end position="447"/>
    </location>
</feature>
<evidence type="ECO:0000256" key="10">
    <source>
        <dbReference type="ARBA" id="ARBA00023267"/>
    </source>
</evidence>
<comment type="pathway">
    <text evidence="2 13">Lipid metabolism; malonyl-CoA biosynthesis; malonyl-CoA from acetyl-CoA: step 1/1.</text>
</comment>
<evidence type="ECO:0000259" key="15">
    <source>
        <dbReference type="PROSITE" id="PS50979"/>
    </source>
</evidence>
<dbReference type="Gene3D" id="3.30.470.20">
    <property type="entry name" value="ATP-grasp fold, B domain"/>
    <property type="match status" value="1"/>
</dbReference>
<dbReference type="NCBIfam" id="NF006367">
    <property type="entry name" value="PRK08591.1"/>
    <property type="match status" value="1"/>
</dbReference>
<proteinExistence type="predicted"/>
<evidence type="ECO:0000256" key="7">
    <source>
        <dbReference type="ARBA" id="ARBA00022741"/>
    </source>
</evidence>
<evidence type="ECO:0000313" key="16">
    <source>
        <dbReference type="EMBL" id="SKA94787.1"/>
    </source>
</evidence>
<evidence type="ECO:0000313" key="17">
    <source>
        <dbReference type="Proteomes" id="UP000190042"/>
    </source>
</evidence>
<dbReference type="Proteomes" id="UP000190042">
    <property type="component" value="Unassembled WGS sequence"/>
</dbReference>
<dbReference type="InterPro" id="IPR011054">
    <property type="entry name" value="Rudment_hybrid_motif"/>
</dbReference>
<reference evidence="17" key="1">
    <citation type="submission" date="2017-02" db="EMBL/GenBank/DDBJ databases">
        <authorList>
            <person name="Varghese N."/>
            <person name="Submissions S."/>
        </authorList>
    </citation>
    <scope>NUCLEOTIDE SEQUENCE [LARGE SCALE GENOMIC DNA]</scope>
    <source>
        <strain evidence="17">DSM 23966</strain>
    </source>
</reference>
<keyword evidence="13" id="KW-0276">Fatty acid metabolism</keyword>
<dbReference type="SUPFAM" id="SSF51246">
    <property type="entry name" value="Rudiment single hybrid motif"/>
    <property type="match status" value="1"/>
</dbReference>
<dbReference type="EMBL" id="FUYJ01000002">
    <property type="protein sequence ID" value="SKA94787.1"/>
    <property type="molecule type" value="Genomic_DNA"/>
</dbReference>
<dbReference type="InterPro" id="IPR005482">
    <property type="entry name" value="Biotin_COase_C"/>
</dbReference>
<evidence type="ECO:0000256" key="11">
    <source>
        <dbReference type="ARBA" id="ARBA00048600"/>
    </source>
</evidence>
<keyword evidence="13" id="KW-0275">Fatty acid biosynthesis</keyword>
<accession>A0A1T4XZ03</accession>
<evidence type="ECO:0000256" key="9">
    <source>
        <dbReference type="ARBA" id="ARBA00022842"/>
    </source>
</evidence>
<dbReference type="Pfam" id="PF02786">
    <property type="entry name" value="CPSase_L_D2"/>
    <property type="match status" value="1"/>
</dbReference>
<keyword evidence="9" id="KW-0460">Magnesium</keyword>
<evidence type="ECO:0000256" key="8">
    <source>
        <dbReference type="ARBA" id="ARBA00022840"/>
    </source>
</evidence>
<dbReference type="GO" id="GO:0005524">
    <property type="term" value="F:ATP binding"/>
    <property type="evidence" value="ECO:0007669"/>
    <property type="project" value="UniProtKB-UniRule"/>
</dbReference>
<evidence type="ECO:0000256" key="4">
    <source>
        <dbReference type="ARBA" id="ARBA00013263"/>
    </source>
</evidence>
<comment type="function">
    <text evidence="1 13">This protein is a component of the acetyl coenzyme A carboxylase complex; first, biotin carboxylase catalyzes the carboxylation of the carrier protein and then the transcarboxylase transfers the carboxyl group to form malonyl-CoA.</text>
</comment>
<evidence type="ECO:0000256" key="12">
    <source>
        <dbReference type="PROSITE-ProRule" id="PRU00409"/>
    </source>
</evidence>
<dbReference type="GO" id="GO:2001295">
    <property type="term" value="P:malonyl-CoA biosynthetic process"/>
    <property type="evidence" value="ECO:0007669"/>
    <property type="project" value="UniProtKB-UniPathway"/>
</dbReference>
<keyword evidence="5 13" id="KW-0436">Ligase</keyword>
<gene>
    <name evidence="16" type="ORF">SAMN04244570_1473</name>
</gene>
<protein>
    <recommendedName>
        <fullName evidence="4 13">Biotin carboxylase</fullName>
        <ecNumber evidence="4 13">6.3.4.14</ecNumber>
    </recommendedName>
    <alternativeName>
        <fullName evidence="13">Acetyl-coenzyme A carboxylase biotin carboxylase subunit A</fullName>
    </alternativeName>
</protein>
<evidence type="ECO:0000256" key="13">
    <source>
        <dbReference type="RuleBase" id="RU365063"/>
    </source>
</evidence>
<dbReference type="GO" id="GO:0046872">
    <property type="term" value="F:metal ion binding"/>
    <property type="evidence" value="ECO:0007669"/>
    <property type="project" value="UniProtKB-KW"/>
</dbReference>
<dbReference type="Pfam" id="PF02785">
    <property type="entry name" value="Biotin_carb_C"/>
    <property type="match status" value="1"/>
</dbReference>
<dbReference type="GO" id="GO:0004075">
    <property type="term" value="F:biotin carboxylase activity"/>
    <property type="evidence" value="ECO:0007669"/>
    <property type="project" value="UniProtKB-EC"/>
</dbReference>
<dbReference type="NCBIfam" id="TIGR00514">
    <property type="entry name" value="accC"/>
    <property type="match status" value="1"/>
</dbReference>
<comment type="catalytic activity">
    <reaction evidence="11 13">
        <text>N(6)-biotinyl-L-lysyl-[protein] + hydrogencarbonate + ATP = N(6)-carboxybiotinyl-L-lysyl-[protein] + ADP + phosphate + H(+)</text>
        <dbReference type="Rhea" id="RHEA:13501"/>
        <dbReference type="Rhea" id="RHEA-COMP:10505"/>
        <dbReference type="Rhea" id="RHEA-COMP:10506"/>
        <dbReference type="ChEBI" id="CHEBI:15378"/>
        <dbReference type="ChEBI" id="CHEBI:17544"/>
        <dbReference type="ChEBI" id="CHEBI:30616"/>
        <dbReference type="ChEBI" id="CHEBI:43474"/>
        <dbReference type="ChEBI" id="CHEBI:83144"/>
        <dbReference type="ChEBI" id="CHEBI:83145"/>
        <dbReference type="ChEBI" id="CHEBI:456216"/>
        <dbReference type="EC" id="6.3.4.14"/>
    </reaction>
</comment>
<dbReference type="InterPro" id="IPR011761">
    <property type="entry name" value="ATP-grasp"/>
</dbReference>
<dbReference type="InterPro" id="IPR004549">
    <property type="entry name" value="Acetyl_CoA_COase_biotin_COase"/>
</dbReference>
<evidence type="ECO:0000256" key="3">
    <source>
        <dbReference type="ARBA" id="ARBA00011750"/>
    </source>
</evidence>
<dbReference type="Pfam" id="PF00289">
    <property type="entry name" value="Biotin_carb_N"/>
    <property type="match status" value="1"/>
</dbReference>
<feature type="domain" description="ATP-grasp" evidence="14">
    <location>
        <begin position="122"/>
        <end position="318"/>
    </location>
</feature>
<dbReference type="InterPro" id="IPR005479">
    <property type="entry name" value="CPAse_ATP-bd"/>
</dbReference>
<evidence type="ECO:0000256" key="6">
    <source>
        <dbReference type="ARBA" id="ARBA00022723"/>
    </source>
</evidence>
<keyword evidence="13" id="KW-0443">Lipid metabolism</keyword>
<evidence type="ECO:0000256" key="1">
    <source>
        <dbReference type="ARBA" id="ARBA00003761"/>
    </source>
</evidence>
<dbReference type="PANTHER" id="PTHR48095">
    <property type="entry name" value="PYRUVATE CARBOXYLASE SUBUNIT A"/>
    <property type="match status" value="1"/>
</dbReference>
<dbReference type="PROSITE" id="PS50979">
    <property type="entry name" value="BC"/>
    <property type="match status" value="1"/>
</dbReference>
<dbReference type="PROSITE" id="PS50975">
    <property type="entry name" value="ATP_GRASP"/>
    <property type="match status" value="1"/>
</dbReference>
<keyword evidence="6" id="KW-0479">Metal-binding</keyword>